<reference evidence="2" key="1">
    <citation type="journal article" date="2014" name="Front. Microbiol.">
        <title>High frequency of phylogenetically diverse reductive dehalogenase-homologous genes in deep subseafloor sedimentary metagenomes.</title>
        <authorList>
            <person name="Kawai M."/>
            <person name="Futagami T."/>
            <person name="Toyoda A."/>
            <person name="Takaki Y."/>
            <person name="Nishi S."/>
            <person name="Hori S."/>
            <person name="Arai W."/>
            <person name="Tsubouchi T."/>
            <person name="Morono Y."/>
            <person name="Uchiyama I."/>
            <person name="Ito T."/>
            <person name="Fujiyama A."/>
            <person name="Inagaki F."/>
            <person name="Takami H."/>
        </authorList>
    </citation>
    <scope>NUCLEOTIDE SEQUENCE</scope>
    <source>
        <strain evidence="2">Expedition CK06-06</strain>
    </source>
</reference>
<accession>X0WRU3</accession>
<protein>
    <submittedName>
        <fullName evidence="2">Uncharacterized protein</fullName>
    </submittedName>
</protein>
<dbReference type="AlphaFoldDB" id="X0WRU3"/>
<gene>
    <name evidence="2" type="ORF">S01H1_63204</name>
</gene>
<organism evidence="2">
    <name type="scientific">marine sediment metagenome</name>
    <dbReference type="NCBI Taxonomy" id="412755"/>
    <lineage>
        <taxon>unclassified sequences</taxon>
        <taxon>metagenomes</taxon>
        <taxon>ecological metagenomes</taxon>
    </lineage>
</organism>
<sequence>MTSMAQRMRAQRMRANGGGEFPQQYDGYAGTRGNYGPNEVTGVMGGSWYVPDAPKNGFGCPVGWT</sequence>
<feature type="non-terminal residue" evidence="2">
    <location>
        <position position="65"/>
    </location>
</feature>
<dbReference type="EMBL" id="BARS01041570">
    <property type="protein sequence ID" value="GAG33674.1"/>
    <property type="molecule type" value="Genomic_DNA"/>
</dbReference>
<feature type="region of interest" description="Disordered" evidence="1">
    <location>
        <begin position="1"/>
        <end position="25"/>
    </location>
</feature>
<evidence type="ECO:0000313" key="2">
    <source>
        <dbReference type="EMBL" id="GAG33674.1"/>
    </source>
</evidence>
<proteinExistence type="predicted"/>
<comment type="caution">
    <text evidence="2">The sequence shown here is derived from an EMBL/GenBank/DDBJ whole genome shotgun (WGS) entry which is preliminary data.</text>
</comment>
<evidence type="ECO:0000256" key="1">
    <source>
        <dbReference type="SAM" id="MobiDB-lite"/>
    </source>
</evidence>
<name>X0WRU3_9ZZZZ</name>